<evidence type="ECO:0000313" key="5">
    <source>
        <dbReference type="EMBL" id="CAF1509276.1"/>
    </source>
</evidence>
<dbReference type="Proteomes" id="UP000663855">
    <property type="component" value="Unassembled WGS sequence"/>
</dbReference>
<dbReference type="EMBL" id="CAJNRF010003200">
    <property type="protein sequence ID" value="CAF2048223.1"/>
    <property type="molecule type" value="Genomic_DNA"/>
</dbReference>
<dbReference type="Proteomes" id="UP000681967">
    <property type="component" value="Unassembled WGS sequence"/>
</dbReference>
<evidence type="ECO:0000313" key="15">
    <source>
        <dbReference type="Proteomes" id="UP000663842"/>
    </source>
</evidence>
<dbReference type="PROSITE" id="PS50222">
    <property type="entry name" value="EF_HAND_2"/>
    <property type="match status" value="3"/>
</dbReference>
<dbReference type="SUPFAM" id="SSF47473">
    <property type="entry name" value="EF-hand"/>
    <property type="match status" value="1"/>
</dbReference>
<evidence type="ECO:0000313" key="14">
    <source>
        <dbReference type="EMBL" id="CAF4167266.1"/>
    </source>
</evidence>
<dbReference type="Proteomes" id="UP000663887">
    <property type="component" value="Unassembled WGS sequence"/>
</dbReference>
<proteinExistence type="predicted"/>
<dbReference type="PROSITE" id="PS00018">
    <property type="entry name" value="EF_HAND_1"/>
    <property type="match status" value="1"/>
</dbReference>
<dbReference type="Proteomes" id="UP000681720">
    <property type="component" value="Unassembled WGS sequence"/>
</dbReference>
<dbReference type="InterPro" id="IPR002048">
    <property type="entry name" value="EF_hand_dom"/>
</dbReference>
<dbReference type="InterPro" id="IPR011992">
    <property type="entry name" value="EF-hand-dom_pair"/>
</dbReference>
<evidence type="ECO:0000256" key="3">
    <source>
        <dbReference type="ARBA" id="ARBA00022837"/>
    </source>
</evidence>
<dbReference type="Proteomes" id="UP000663842">
    <property type="component" value="Unassembled WGS sequence"/>
</dbReference>
<dbReference type="InterPro" id="IPR018247">
    <property type="entry name" value="EF_Hand_1_Ca_BS"/>
</dbReference>
<keyword evidence="3" id="KW-0106">Calcium</keyword>
<keyword evidence="2" id="KW-0677">Repeat</keyword>
<dbReference type="GO" id="GO:0005509">
    <property type="term" value="F:calcium ion binding"/>
    <property type="evidence" value="ECO:0007669"/>
    <property type="project" value="InterPro"/>
</dbReference>
<dbReference type="EMBL" id="CAJNOV010013610">
    <property type="protein sequence ID" value="CAF1527990.1"/>
    <property type="molecule type" value="Genomic_DNA"/>
</dbReference>
<gene>
    <name evidence="11" type="ORF">BYL167_LOCUS11569</name>
    <name evidence="6" type="ORF">CJN711_LOCUS28847</name>
    <name evidence="12" type="ORF">GIL414_LOCUS11991</name>
    <name evidence="5" type="ORF">KQP761_LOCUS15069</name>
    <name evidence="9" type="ORF">MBJ925_LOCUS26711</name>
    <name evidence="14" type="ORF">OVN521_LOCUS24490</name>
    <name evidence="10" type="ORF">SMN809_LOCUS8939</name>
    <name evidence="13" type="ORF">UXM345_LOCUS23799</name>
    <name evidence="7" type="ORF">WKI299_LOCUS9668</name>
    <name evidence="8" type="ORF">XDN619_LOCUS17131</name>
</gene>
<dbReference type="OrthoDB" id="191686at2759"/>
<dbReference type="PANTHER" id="PTHR23055:SF69">
    <property type="entry name" value="NEURONAL CALCIUM SENSOR 2"/>
    <property type="match status" value="1"/>
</dbReference>
<dbReference type="Proteomes" id="UP000663834">
    <property type="component" value="Unassembled WGS sequence"/>
</dbReference>
<dbReference type="EMBL" id="CAJOBF010004184">
    <property type="protein sequence ID" value="CAF4127630.1"/>
    <property type="molecule type" value="Genomic_DNA"/>
</dbReference>
<dbReference type="Pfam" id="PF13833">
    <property type="entry name" value="EF-hand_8"/>
    <property type="match status" value="1"/>
</dbReference>
<keyword evidence="16" id="KW-1185">Reference proteome</keyword>
<feature type="domain" description="EF-hand" evidence="4">
    <location>
        <begin position="66"/>
        <end position="101"/>
    </location>
</feature>
<dbReference type="PRINTS" id="PR00450">
    <property type="entry name" value="RECOVERIN"/>
</dbReference>
<keyword evidence="1" id="KW-0479">Metal-binding</keyword>
<evidence type="ECO:0000313" key="16">
    <source>
        <dbReference type="Proteomes" id="UP000663866"/>
    </source>
</evidence>
<dbReference type="Gene3D" id="1.10.238.10">
    <property type="entry name" value="EF-hand"/>
    <property type="match status" value="1"/>
</dbReference>
<dbReference type="EMBL" id="CAJOBH010003676">
    <property type="protein sequence ID" value="CAF3961499.1"/>
    <property type="molecule type" value="Genomic_DNA"/>
</dbReference>
<name>A0A819WPS1_9BILA</name>
<evidence type="ECO:0000313" key="9">
    <source>
        <dbReference type="EMBL" id="CAF2125660.1"/>
    </source>
</evidence>
<evidence type="ECO:0000259" key="4">
    <source>
        <dbReference type="PROSITE" id="PS50222"/>
    </source>
</evidence>
<dbReference type="EMBL" id="CAJNRG010007306">
    <property type="protein sequence ID" value="CAF2093265.1"/>
    <property type="molecule type" value="Genomic_DNA"/>
</dbReference>
<dbReference type="EMBL" id="CAJOBJ010004587">
    <property type="protein sequence ID" value="CAF4005232.1"/>
    <property type="molecule type" value="Genomic_DNA"/>
</dbReference>
<accession>A0A819WPS1</accession>
<evidence type="ECO:0000313" key="8">
    <source>
        <dbReference type="EMBL" id="CAF2093265.1"/>
    </source>
</evidence>
<evidence type="ECO:0000313" key="11">
    <source>
        <dbReference type="EMBL" id="CAF3961499.1"/>
    </source>
</evidence>
<evidence type="ECO:0000313" key="10">
    <source>
        <dbReference type="EMBL" id="CAF3945138.1"/>
    </source>
</evidence>
<dbReference type="PANTHER" id="PTHR23055">
    <property type="entry name" value="CALCIUM BINDING PROTEINS"/>
    <property type="match status" value="1"/>
</dbReference>
<organism evidence="13 15">
    <name type="scientific">Rotaria magnacalcarata</name>
    <dbReference type="NCBI Taxonomy" id="392030"/>
    <lineage>
        <taxon>Eukaryota</taxon>
        <taxon>Metazoa</taxon>
        <taxon>Spiralia</taxon>
        <taxon>Gnathifera</taxon>
        <taxon>Rotifera</taxon>
        <taxon>Eurotatoria</taxon>
        <taxon>Bdelloidea</taxon>
        <taxon>Philodinida</taxon>
        <taxon>Philodinidae</taxon>
        <taxon>Rotaria</taxon>
    </lineage>
</organism>
<protein>
    <recommendedName>
        <fullName evidence="4">EF-hand domain-containing protein</fullName>
    </recommendedName>
</protein>
<dbReference type="EMBL" id="CAJNOW010007255">
    <property type="protein sequence ID" value="CAF1509276.1"/>
    <property type="molecule type" value="Genomic_DNA"/>
</dbReference>
<evidence type="ECO:0000256" key="1">
    <source>
        <dbReference type="ARBA" id="ARBA00022723"/>
    </source>
</evidence>
<dbReference type="Pfam" id="PF13499">
    <property type="entry name" value="EF-hand_7"/>
    <property type="match status" value="1"/>
</dbReference>
<dbReference type="InterPro" id="IPR028846">
    <property type="entry name" value="Recoverin"/>
</dbReference>
<feature type="domain" description="EF-hand" evidence="4">
    <location>
        <begin position="148"/>
        <end position="183"/>
    </location>
</feature>
<dbReference type="SMART" id="SM00054">
    <property type="entry name" value="EFh"/>
    <property type="match status" value="3"/>
</dbReference>
<evidence type="ECO:0000313" key="12">
    <source>
        <dbReference type="EMBL" id="CAF4005232.1"/>
    </source>
</evidence>
<dbReference type="EMBL" id="CAJOBG010005834">
    <property type="protein sequence ID" value="CAF4167266.1"/>
    <property type="molecule type" value="Genomic_DNA"/>
</dbReference>
<evidence type="ECO:0000313" key="7">
    <source>
        <dbReference type="EMBL" id="CAF2048223.1"/>
    </source>
</evidence>
<dbReference type="Proteomes" id="UP000663866">
    <property type="component" value="Unassembled WGS sequence"/>
</dbReference>
<feature type="domain" description="EF-hand" evidence="4">
    <location>
        <begin position="102"/>
        <end position="137"/>
    </location>
</feature>
<sequence>MGNKHPKIPKEKPLTRKDIDDLKVSTKFSEAEIQQWHKGFFQDCPNGKLDRGALKHIYKSYYGRHGAELFCKYMFALFDMKDDGEIDFKQFLIAVSSRSQGSLDNRLGFLFDMYETSGDRQIDSKELENLITAIYDLVDCTDRKGKNHPKERAKDIISQLDRNKDNKLNREEFIAGCENDSIIWQLLAPHFKNRENDSIK</sequence>
<dbReference type="EMBL" id="CAJNRE010014178">
    <property type="protein sequence ID" value="CAF2125660.1"/>
    <property type="molecule type" value="Genomic_DNA"/>
</dbReference>
<evidence type="ECO:0000313" key="6">
    <source>
        <dbReference type="EMBL" id="CAF1527990.1"/>
    </source>
</evidence>
<reference evidence="13" key="1">
    <citation type="submission" date="2021-02" db="EMBL/GenBank/DDBJ databases">
        <authorList>
            <person name="Nowell W R."/>
        </authorList>
    </citation>
    <scope>NUCLEOTIDE SEQUENCE</scope>
</reference>
<dbReference type="Proteomes" id="UP000676336">
    <property type="component" value="Unassembled WGS sequence"/>
</dbReference>
<evidence type="ECO:0000313" key="13">
    <source>
        <dbReference type="EMBL" id="CAF4127630.1"/>
    </source>
</evidence>
<dbReference type="EMBL" id="CAJOBI010002808">
    <property type="protein sequence ID" value="CAF3945138.1"/>
    <property type="molecule type" value="Genomic_DNA"/>
</dbReference>
<dbReference type="AlphaFoldDB" id="A0A819WPS1"/>
<comment type="caution">
    <text evidence="13">The sequence shown here is derived from an EMBL/GenBank/DDBJ whole genome shotgun (WGS) entry which is preliminary data.</text>
</comment>
<dbReference type="Proteomes" id="UP000663824">
    <property type="component" value="Unassembled WGS sequence"/>
</dbReference>
<dbReference type="Proteomes" id="UP000663856">
    <property type="component" value="Unassembled WGS sequence"/>
</dbReference>
<evidence type="ECO:0000256" key="2">
    <source>
        <dbReference type="ARBA" id="ARBA00022737"/>
    </source>
</evidence>